<gene>
    <name evidence="1" type="ORF">DAPPUDRAFT_312692</name>
</gene>
<dbReference type="OrthoDB" id="10328969at2759"/>
<dbReference type="KEGG" id="dpx:DAPPUDRAFT_312692"/>
<accession>E9FZY8</accession>
<protein>
    <submittedName>
        <fullName evidence="1">Uncharacterized protein</fullName>
    </submittedName>
</protein>
<proteinExistence type="predicted"/>
<name>E9FZY8_DAPPU</name>
<evidence type="ECO:0000313" key="1">
    <source>
        <dbReference type="EMBL" id="EFX87129.1"/>
    </source>
</evidence>
<keyword evidence="2" id="KW-1185">Reference proteome</keyword>
<sequence length="197" mass="20985">MSQVATVCCSVVNAAEEKLPLAAVANRQSRQMFFMPPPPLFNYYNPYGGQILLPTEQDQIDPGEFSGDSKSDMAVGKIMDTNEVITLSPDNTLCKVSSAFTVGFIPCMKSTIAATGSISITFTAAQVAAVTISPRRARYTKVKITCTDLIDVIVLMKSSTLQAGGLLEATEDKPTLMVATVASGKTSGTLKCKWSSL</sequence>
<dbReference type="EMBL" id="GL732528">
    <property type="protein sequence ID" value="EFX87129.1"/>
    <property type="molecule type" value="Genomic_DNA"/>
</dbReference>
<dbReference type="AlphaFoldDB" id="E9FZY8"/>
<evidence type="ECO:0000313" key="2">
    <source>
        <dbReference type="Proteomes" id="UP000000305"/>
    </source>
</evidence>
<reference evidence="1 2" key="1">
    <citation type="journal article" date="2011" name="Science">
        <title>The ecoresponsive genome of Daphnia pulex.</title>
        <authorList>
            <person name="Colbourne J.K."/>
            <person name="Pfrender M.E."/>
            <person name="Gilbert D."/>
            <person name="Thomas W.K."/>
            <person name="Tucker A."/>
            <person name="Oakley T.H."/>
            <person name="Tokishita S."/>
            <person name="Aerts A."/>
            <person name="Arnold G.J."/>
            <person name="Basu M.K."/>
            <person name="Bauer D.J."/>
            <person name="Caceres C.E."/>
            <person name="Carmel L."/>
            <person name="Casola C."/>
            <person name="Choi J.H."/>
            <person name="Detter J.C."/>
            <person name="Dong Q."/>
            <person name="Dusheyko S."/>
            <person name="Eads B.D."/>
            <person name="Frohlich T."/>
            <person name="Geiler-Samerotte K.A."/>
            <person name="Gerlach D."/>
            <person name="Hatcher P."/>
            <person name="Jogdeo S."/>
            <person name="Krijgsveld J."/>
            <person name="Kriventseva E.V."/>
            <person name="Kultz D."/>
            <person name="Laforsch C."/>
            <person name="Lindquist E."/>
            <person name="Lopez J."/>
            <person name="Manak J.R."/>
            <person name="Muller J."/>
            <person name="Pangilinan J."/>
            <person name="Patwardhan R.P."/>
            <person name="Pitluck S."/>
            <person name="Pritham E.J."/>
            <person name="Rechtsteiner A."/>
            <person name="Rho M."/>
            <person name="Rogozin I.B."/>
            <person name="Sakarya O."/>
            <person name="Salamov A."/>
            <person name="Schaack S."/>
            <person name="Shapiro H."/>
            <person name="Shiga Y."/>
            <person name="Skalitzky C."/>
            <person name="Smith Z."/>
            <person name="Souvorov A."/>
            <person name="Sung W."/>
            <person name="Tang Z."/>
            <person name="Tsuchiya D."/>
            <person name="Tu H."/>
            <person name="Vos H."/>
            <person name="Wang M."/>
            <person name="Wolf Y.I."/>
            <person name="Yamagata H."/>
            <person name="Yamada T."/>
            <person name="Ye Y."/>
            <person name="Shaw J.R."/>
            <person name="Andrews J."/>
            <person name="Crease T.J."/>
            <person name="Tang H."/>
            <person name="Lucas S.M."/>
            <person name="Robertson H.M."/>
            <person name="Bork P."/>
            <person name="Koonin E.V."/>
            <person name="Zdobnov E.M."/>
            <person name="Grigoriev I.V."/>
            <person name="Lynch M."/>
            <person name="Boore J.L."/>
        </authorList>
    </citation>
    <scope>NUCLEOTIDE SEQUENCE [LARGE SCALE GENOMIC DNA]</scope>
</reference>
<dbReference type="HOGENOM" id="CLU_097676_0_0_1"/>
<dbReference type="InParanoid" id="E9FZY8"/>
<dbReference type="PhylomeDB" id="E9FZY8"/>
<dbReference type="Proteomes" id="UP000000305">
    <property type="component" value="Unassembled WGS sequence"/>
</dbReference>
<organism evidence="1 2">
    <name type="scientific">Daphnia pulex</name>
    <name type="common">Water flea</name>
    <dbReference type="NCBI Taxonomy" id="6669"/>
    <lineage>
        <taxon>Eukaryota</taxon>
        <taxon>Metazoa</taxon>
        <taxon>Ecdysozoa</taxon>
        <taxon>Arthropoda</taxon>
        <taxon>Crustacea</taxon>
        <taxon>Branchiopoda</taxon>
        <taxon>Diplostraca</taxon>
        <taxon>Cladocera</taxon>
        <taxon>Anomopoda</taxon>
        <taxon>Daphniidae</taxon>
        <taxon>Daphnia</taxon>
    </lineage>
</organism>